<keyword evidence="5" id="KW-0808">Transferase</keyword>
<keyword evidence="6" id="KW-0547">Nucleotide-binding</keyword>
<dbReference type="EMBL" id="KU701042">
    <property type="protein sequence ID" value="AML78711.1"/>
    <property type="molecule type" value="mRNA"/>
</dbReference>
<proteinExistence type="evidence at transcript level"/>
<dbReference type="GO" id="GO:0005524">
    <property type="term" value="F:ATP binding"/>
    <property type="evidence" value="ECO:0007669"/>
    <property type="project" value="UniProtKB-KW"/>
</dbReference>
<dbReference type="PANTHER" id="PTHR45637">
    <property type="entry name" value="FLIPPASE KINASE 1-RELATED"/>
    <property type="match status" value="1"/>
</dbReference>
<evidence type="ECO:0000256" key="4">
    <source>
        <dbReference type="ARBA" id="ARBA00022606"/>
    </source>
</evidence>
<reference evidence="12" key="1">
    <citation type="journal article" date="2016" name="Proc. Natl. Acad. Sci. U.S.A.">
        <title>Functional and topological diversity of LOV domain photoreceptors.</title>
        <authorList>
            <person name="Glantz S.T."/>
            <person name="Carpenter E.J."/>
            <person name="Melkonian M."/>
            <person name="Gardner K.H."/>
            <person name="Boyden E.S."/>
            <person name="Wong G.K."/>
            <person name="Chow B.Y."/>
        </authorList>
    </citation>
    <scope>NUCLEOTIDE SEQUENCE</scope>
    <source>
        <strain evidence="12">TGNL_2002323</strain>
    </source>
</reference>
<dbReference type="Gene3D" id="3.30.200.20">
    <property type="entry name" value="Phosphorylase Kinase, domain 1"/>
    <property type="match status" value="1"/>
</dbReference>
<dbReference type="SMART" id="SM00086">
    <property type="entry name" value="PAC"/>
    <property type="match status" value="2"/>
</dbReference>
<sequence length="666" mass="75090">MDVRAKVLARRKDGSQYWCLLQVTPLWSQNVQQVGEKGRHLTPQGQWMLAHMIVWDTPLYRDIMLHLTGFMANKPAGLDKVHAFRDDVSYTRMDDAGLPTFVKYAKHVAPLDGEKSLTNGHAKSSAKIVRKQSKPPPLAGPGMNEKDAEAVLKIIQKQHSFVMSNATVKDCPISFISKGFTELTGYNVGEVIGKNCRFLQGALTNPRAVREIREAIAVERECMVRLLNYKKNGKPFWNMFNISPVFGPGEGRAPFLVGVQMDVGKIIPRLKVPEVEDPHKALYSHLRHMPSKIKRAVAEWDLAFDGKVRQPCPHQRGDPNFELLKKYCSKYGNLAPQSFVSIQKVGSGDVGTVYLVHLKEGPVTSLFALKALDKKEMIKRQKAARVLLEHRMLDTVDHPFLPTLYASFQTTSSLYFLTNYCEGGDLFGLLQRREKKRLDEDTVRLVVAQVVLAFQHLHLQGCIFRDLKPENILIHQDGHAVVTDFDLSHISEPSITMESNSLKKLGKMRGCCNFLTCGLGFSPDIVVARPTARTNSFVGTEEYIPPETIRGLPHDCSADWWTLGIFTYEILYGRSPFLGERREETFSNILQKPLRFPSQPEVEPSVQSFIAELLQRDPAQRLGSKHGAEDVKASAFLECVDWKRIRDRPALPVLKASVEKKGTQHE</sequence>
<keyword evidence="2" id="KW-0723">Serine/threonine-protein kinase</keyword>
<evidence type="ECO:0000256" key="3">
    <source>
        <dbReference type="ARBA" id="ARBA00022543"/>
    </source>
</evidence>
<dbReference type="EC" id="2.7.11.1" evidence="1"/>
<dbReference type="CDD" id="cd00130">
    <property type="entry name" value="PAS"/>
    <property type="match status" value="1"/>
</dbReference>
<evidence type="ECO:0000259" key="10">
    <source>
        <dbReference type="PROSITE" id="PS50011"/>
    </source>
</evidence>
<evidence type="ECO:0000256" key="8">
    <source>
        <dbReference type="ARBA" id="ARBA00022840"/>
    </source>
</evidence>
<dbReference type="InterPro" id="IPR000014">
    <property type="entry name" value="PAS"/>
</dbReference>
<accession>A0A126X1X9</accession>
<dbReference type="InterPro" id="IPR000719">
    <property type="entry name" value="Prot_kinase_dom"/>
</dbReference>
<keyword evidence="7" id="KW-0418">Kinase</keyword>
<dbReference type="PROSITE" id="PS50011">
    <property type="entry name" value="PROTEIN_KINASE_DOM"/>
    <property type="match status" value="1"/>
</dbReference>
<dbReference type="Pfam" id="PF00069">
    <property type="entry name" value="Pkinase"/>
    <property type="match status" value="2"/>
</dbReference>
<evidence type="ECO:0000256" key="2">
    <source>
        <dbReference type="ARBA" id="ARBA00022527"/>
    </source>
</evidence>
<evidence type="ECO:0000256" key="9">
    <source>
        <dbReference type="SAM" id="MobiDB-lite"/>
    </source>
</evidence>
<dbReference type="SMART" id="SM00220">
    <property type="entry name" value="S_TKc"/>
    <property type="match status" value="1"/>
</dbReference>
<organism evidence="12">
    <name type="scientific">Picocystis salinarum</name>
    <dbReference type="NCBI Taxonomy" id="88271"/>
    <lineage>
        <taxon>Eukaryota</taxon>
        <taxon>Viridiplantae</taxon>
        <taxon>Chlorophyta</taxon>
        <taxon>Picocystophyceae</taxon>
        <taxon>Picocystales</taxon>
        <taxon>Picocystaceae</taxon>
        <taxon>Picocystis</taxon>
    </lineage>
</organism>
<evidence type="ECO:0000313" key="12">
    <source>
        <dbReference type="EMBL" id="AML78711.1"/>
    </source>
</evidence>
<evidence type="ECO:0000256" key="5">
    <source>
        <dbReference type="ARBA" id="ARBA00022679"/>
    </source>
</evidence>
<evidence type="ECO:0000256" key="1">
    <source>
        <dbReference type="ARBA" id="ARBA00012513"/>
    </source>
</evidence>
<protein>
    <recommendedName>
        <fullName evidence="1">non-specific serine/threonine protein kinase</fullName>
        <ecNumber evidence="1">2.7.11.1</ecNumber>
    </recommendedName>
</protein>
<dbReference type="InterPro" id="IPR011009">
    <property type="entry name" value="Kinase-like_dom_sf"/>
</dbReference>
<feature type="domain" description="PAS" evidence="11">
    <location>
        <begin position="173"/>
        <end position="216"/>
    </location>
</feature>
<dbReference type="Gene3D" id="1.10.510.10">
    <property type="entry name" value="Transferase(Phosphotransferase) domain 1"/>
    <property type="match status" value="1"/>
</dbReference>
<dbReference type="SUPFAM" id="SSF56112">
    <property type="entry name" value="Protein kinase-like (PK-like)"/>
    <property type="match status" value="1"/>
</dbReference>
<dbReference type="GO" id="GO:0009881">
    <property type="term" value="F:photoreceptor activity"/>
    <property type="evidence" value="ECO:0007669"/>
    <property type="project" value="UniProtKB-KW"/>
</dbReference>
<evidence type="ECO:0000256" key="6">
    <source>
        <dbReference type="ARBA" id="ARBA00022741"/>
    </source>
</evidence>
<dbReference type="SUPFAM" id="SSF55785">
    <property type="entry name" value="PYP-like sensor domain (PAS domain)"/>
    <property type="match status" value="1"/>
</dbReference>
<feature type="domain" description="Protein kinase" evidence="10">
    <location>
        <begin position="339"/>
        <end position="637"/>
    </location>
</feature>
<keyword evidence="3" id="KW-0157">Chromophore</keyword>
<keyword evidence="8" id="KW-0067">ATP-binding</keyword>
<dbReference type="AlphaFoldDB" id="A0A126X1X9"/>
<feature type="region of interest" description="Disordered" evidence="9">
    <location>
        <begin position="115"/>
        <end position="143"/>
    </location>
</feature>
<dbReference type="GO" id="GO:0009637">
    <property type="term" value="P:response to blue light"/>
    <property type="evidence" value="ECO:0007669"/>
    <property type="project" value="UniProtKB-ARBA"/>
</dbReference>
<evidence type="ECO:0000256" key="7">
    <source>
        <dbReference type="ARBA" id="ARBA00022777"/>
    </source>
</evidence>
<keyword evidence="3" id="KW-0675">Receptor</keyword>
<keyword evidence="4" id="KW-0716">Sensory transduction</keyword>
<dbReference type="InterPro" id="IPR035965">
    <property type="entry name" value="PAS-like_dom_sf"/>
</dbReference>
<dbReference type="Pfam" id="PF13426">
    <property type="entry name" value="PAS_9"/>
    <property type="match status" value="1"/>
</dbReference>
<name>A0A126X1X9_9CHLO</name>
<dbReference type="Gene3D" id="3.30.450.20">
    <property type="entry name" value="PAS domain"/>
    <property type="match status" value="1"/>
</dbReference>
<dbReference type="InterPro" id="IPR001610">
    <property type="entry name" value="PAC"/>
</dbReference>
<keyword evidence="3" id="KW-0600">Photoreceptor protein</keyword>
<evidence type="ECO:0000259" key="11">
    <source>
        <dbReference type="PROSITE" id="PS50112"/>
    </source>
</evidence>
<dbReference type="GO" id="GO:0004674">
    <property type="term" value="F:protein serine/threonine kinase activity"/>
    <property type="evidence" value="ECO:0007669"/>
    <property type="project" value="UniProtKB-KW"/>
</dbReference>
<dbReference type="PROSITE" id="PS50112">
    <property type="entry name" value="PAS"/>
    <property type="match status" value="1"/>
</dbReference>